<dbReference type="EMBL" id="BMAW01039632">
    <property type="protein sequence ID" value="GFU56602.1"/>
    <property type="molecule type" value="Genomic_DNA"/>
</dbReference>
<keyword evidence="2" id="KW-1185">Reference proteome</keyword>
<sequence length="98" mass="11310">MSTKTLAETILMLYVVKDKKWGATHSKTHNFRPRKEAIVHFRLITGQDYLGEHLNKIGILYTNISPIYKSGIMNSEHLLDRTGKDRVAQEQGDHLRPH</sequence>
<name>A0A8X6QYY4_NEPPI</name>
<dbReference type="Proteomes" id="UP000887013">
    <property type="component" value="Unassembled WGS sequence"/>
</dbReference>
<gene>
    <name evidence="1" type="ORF">NPIL_321321</name>
</gene>
<evidence type="ECO:0000313" key="1">
    <source>
        <dbReference type="EMBL" id="GFU56602.1"/>
    </source>
</evidence>
<protein>
    <submittedName>
        <fullName evidence="1">Uncharacterized protein</fullName>
    </submittedName>
</protein>
<comment type="caution">
    <text evidence="1">The sequence shown here is derived from an EMBL/GenBank/DDBJ whole genome shotgun (WGS) entry which is preliminary data.</text>
</comment>
<accession>A0A8X6QYY4</accession>
<proteinExistence type="predicted"/>
<evidence type="ECO:0000313" key="2">
    <source>
        <dbReference type="Proteomes" id="UP000887013"/>
    </source>
</evidence>
<reference evidence="1" key="1">
    <citation type="submission" date="2020-08" db="EMBL/GenBank/DDBJ databases">
        <title>Multicomponent nature underlies the extraordinary mechanical properties of spider dragline silk.</title>
        <authorList>
            <person name="Kono N."/>
            <person name="Nakamura H."/>
            <person name="Mori M."/>
            <person name="Yoshida Y."/>
            <person name="Ohtoshi R."/>
            <person name="Malay A.D."/>
            <person name="Moran D.A.P."/>
            <person name="Tomita M."/>
            <person name="Numata K."/>
            <person name="Arakawa K."/>
        </authorList>
    </citation>
    <scope>NUCLEOTIDE SEQUENCE</scope>
</reference>
<dbReference type="AlphaFoldDB" id="A0A8X6QYY4"/>
<organism evidence="1 2">
    <name type="scientific">Nephila pilipes</name>
    <name type="common">Giant wood spider</name>
    <name type="synonym">Nephila maculata</name>
    <dbReference type="NCBI Taxonomy" id="299642"/>
    <lineage>
        <taxon>Eukaryota</taxon>
        <taxon>Metazoa</taxon>
        <taxon>Ecdysozoa</taxon>
        <taxon>Arthropoda</taxon>
        <taxon>Chelicerata</taxon>
        <taxon>Arachnida</taxon>
        <taxon>Araneae</taxon>
        <taxon>Araneomorphae</taxon>
        <taxon>Entelegynae</taxon>
        <taxon>Araneoidea</taxon>
        <taxon>Nephilidae</taxon>
        <taxon>Nephila</taxon>
    </lineage>
</organism>
<dbReference type="OrthoDB" id="5419617at2759"/>